<organism evidence="2 3">
    <name type="scientific">Brassicogethes aeneus</name>
    <name type="common">Rape pollen beetle</name>
    <name type="synonym">Meligethes aeneus</name>
    <dbReference type="NCBI Taxonomy" id="1431903"/>
    <lineage>
        <taxon>Eukaryota</taxon>
        <taxon>Metazoa</taxon>
        <taxon>Ecdysozoa</taxon>
        <taxon>Arthropoda</taxon>
        <taxon>Hexapoda</taxon>
        <taxon>Insecta</taxon>
        <taxon>Pterygota</taxon>
        <taxon>Neoptera</taxon>
        <taxon>Endopterygota</taxon>
        <taxon>Coleoptera</taxon>
        <taxon>Polyphaga</taxon>
        <taxon>Cucujiformia</taxon>
        <taxon>Nitidulidae</taxon>
        <taxon>Meligethinae</taxon>
        <taxon>Brassicogethes</taxon>
    </lineage>
</organism>
<proteinExistence type="predicted"/>
<evidence type="ECO:0000256" key="1">
    <source>
        <dbReference type="SAM" id="MobiDB-lite"/>
    </source>
</evidence>
<name>A0A9P0FNS1_BRAAE</name>
<protein>
    <submittedName>
        <fullName evidence="2">Uncharacterized protein</fullName>
    </submittedName>
</protein>
<evidence type="ECO:0000313" key="2">
    <source>
        <dbReference type="EMBL" id="CAH0563088.1"/>
    </source>
</evidence>
<dbReference type="EMBL" id="OV121139">
    <property type="protein sequence ID" value="CAH0563088.1"/>
    <property type="molecule type" value="Genomic_DNA"/>
</dbReference>
<sequence>MEVCDKMVIMDADVSRYELVLEEATGNYIRNEQGCALAHDKINDNLVYLKIDLDNKGEGNTEKEYPEKENVENNRWDRKGVLMLIDQFKFKSTTIKNESVWKEIAGNLAKEGHIYFHIKPIKQPNISPIAIASSSRAQNIDLQSESTDSDVFENKGVGKPPLKKRRTKADKYLQQMQEMGEKREENKRIRHEEMMNLQRETTKLFADKMDKLIDKL</sequence>
<keyword evidence="3" id="KW-1185">Reference proteome</keyword>
<dbReference type="Proteomes" id="UP001154078">
    <property type="component" value="Chromosome 8"/>
</dbReference>
<reference evidence="2" key="1">
    <citation type="submission" date="2021-12" db="EMBL/GenBank/DDBJ databases">
        <authorList>
            <person name="King R."/>
        </authorList>
    </citation>
    <scope>NUCLEOTIDE SEQUENCE</scope>
</reference>
<gene>
    <name evidence="2" type="ORF">MELIAE_LOCUS12074</name>
</gene>
<dbReference type="AlphaFoldDB" id="A0A9P0FNS1"/>
<accession>A0A9P0FNS1</accession>
<evidence type="ECO:0000313" key="3">
    <source>
        <dbReference type="Proteomes" id="UP001154078"/>
    </source>
</evidence>
<feature type="region of interest" description="Disordered" evidence="1">
    <location>
        <begin position="144"/>
        <end position="166"/>
    </location>
</feature>